<dbReference type="Pfam" id="PF07693">
    <property type="entry name" value="KAP_NTPase"/>
    <property type="match status" value="1"/>
</dbReference>
<feature type="domain" description="KAP NTPase" evidence="1">
    <location>
        <begin position="8"/>
        <end position="170"/>
    </location>
</feature>
<dbReference type="InterPro" id="IPR027417">
    <property type="entry name" value="P-loop_NTPase"/>
</dbReference>
<dbReference type="AlphaFoldDB" id="A0A239G831"/>
<reference evidence="3" key="1">
    <citation type="submission" date="2017-06" db="EMBL/GenBank/DDBJ databases">
        <authorList>
            <person name="Varghese N."/>
            <person name="Submissions S."/>
        </authorList>
    </citation>
    <scope>NUCLEOTIDE SEQUENCE [LARGE SCALE GENOMIC DNA]</scope>
    <source>
        <strain evidence="3">DSM 22348</strain>
    </source>
</reference>
<accession>A0A239G831</accession>
<keyword evidence="3" id="KW-1185">Reference proteome</keyword>
<dbReference type="InterPro" id="IPR011646">
    <property type="entry name" value="KAP_P-loop"/>
</dbReference>
<dbReference type="SUPFAM" id="SSF52540">
    <property type="entry name" value="P-loop containing nucleoside triphosphate hydrolases"/>
    <property type="match status" value="1"/>
</dbReference>
<dbReference type="STRING" id="1215104.GCA_000730585_04359"/>
<organism evidence="2 3">
    <name type="scientific">Pseudomonas japonica</name>
    <dbReference type="NCBI Taxonomy" id="256466"/>
    <lineage>
        <taxon>Bacteria</taxon>
        <taxon>Pseudomonadati</taxon>
        <taxon>Pseudomonadota</taxon>
        <taxon>Gammaproteobacteria</taxon>
        <taxon>Pseudomonadales</taxon>
        <taxon>Pseudomonadaceae</taxon>
        <taxon>Pseudomonas</taxon>
    </lineage>
</organism>
<evidence type="ECO:0000313" key="2">
    <source>
        <dbReference type="EMBL" id="SNS65105.1"/>
    </source>
</evidence>
<evidence type="ECO:0000313" key="3">
    <source>
        <dbReference type="Proteomes" id="UP000198407"/>
    </source>
</evidence>
<proteinExistence type="predicted"/>
<dbReference type="Gene3D" id="3.40.50.300">
    <property type="entry name" value="P-loop containing nucleotide triphosphate hydrolases"/>
    <property type="match status" value="1"/>
</dbReference>
<protein>
    <submittedName>
        <fullName evidence="2">KAP family P-loop domain-containing protein</fullName>
    </submittedName>
</protein>
<evidence type="ECO:0000259" key="1">
    <source>
        <dbReference type="Pfam" id="PF07693"/>
    </source>
</evidence>
<dbReference type="Proteomes" id="UP000198407">
    <property type="component" value="Unassembled WGS sequence"/>
</dbReference>
<sequence length="566" mass="63593">MTIERCKQNLLEALNDPENSVIALSGKWGTGKTHLWRQVRDESRDDAIKNSAAVSLFGVGALGDLKIKVAQALLPKLKDDNVLLAQVTAAMSGMKKIAQSFHRGFSALDDLPLLALPSLLKEKFLIIDDIERKHEKLSIDEILGFIDECVQSYGCRILVVLNDDKLKDKEIWEQFREKVIDQELRLDTSPEEAFNIAQSIISTDWSDELRTATVACRITNIRILCRIIRVANRLLEGHYQLSENVIARVIPAITLLSAIYYKGLINGPTFEYVLGHNAAVSAMTKAVRSQNGDQEESEEDALQGQWDSLLRKLKIHNGGEFEQLVVEVLQTGLLDTKKVSGLIDRYQQDGRVLSAMNKVSTFFERYNWHPNIDEIQLSKELGGLIPEAQFIEAPTLSYLIDIAEELTGSTTLSEKLLNAWSTALNKAYPQGLEHSPWELSRPLRPEVEAVLNDAYARHSNATTLVDACNLIRTSRGWNTAEEHLFRTISAVDYAFEIRAARGNDLEAIMYQSMQFLIHKDSYTSSFGDVADRFLAACKGIVVSDPKSRLTKLIQRFFKSRGKEALL</sequence>
<dbReference type="RefSeq" id="WP_042122392.1">
    <property type="nucleotide sequence ID" value="NZ_FZOL01000012.1"/>
</dbReference>
<name>A0A239G831_9PSED</name>
<gene>
    <name evidence="2" type="ORF">SAMN05444352_11210</name>
</gene>
<dbReference type="EMBL" id="FZOL01000012">
    <property type="protein sequence ID" value="SNS65105.1"/>
    <property type="molecule type" value="Genomic_DNA"/>
</dbReference>